<evidence type="ECO:0000256" key="6">
    <source>
        <dbReference type="ARBA" id="ARBA00023268"/>
    </source>
</evidence>
<dbReference type="HAMAP" id="MF_00802">
    <property type="entry name" value="GlnE"/>
    <property type="match status" value="1"/>
</dbReference>
<dbReference type="Pfam" id="PF08335">
    <property type="entry name" value="GlnD_UR_UTase"/>
    <property type="match status" value="2"/>
</dbReference>
<evidence type="ECO:0000259" key="10">
    <source>
        <dbReference type="Pfam" id="PF08335"/>
    </source>
</evidence>
<feature type="region of interest" description="Adenylyl transferase" evidence="7">
    <location>
        <begin position="525"/>
        <end position="1099"/>
    </location>
</feature>
<evidence type="ECO:0000256" key="8">
    <source>
        <dbReference type="SAM" id="MobiDB-lite"/>
    </source>
</evidence>
<dbReference type="Pfam" id="PF03710">
    <property type="entry name" value="GlnE"/>
    <property type="match status" value="2"/>
</dbReference>
<evidence type="ECO:0000313" key="12">
    <source>
        <dbReference type="Proteomes" id="UP000054837"/>
    </source>
</evidence>
<dbReference type="SUPFAM" id="SSF81301">
    <property type="entry name" value="Nucleotidyltransferase"/>
    <property type="match status" value="2"/>
</dbReference>
<evidence type="ECO:0000259" key="9">
    <source>
        <dbReference type="Pfam" id="PF03710"/>
    </source>
</evidence>
<comment type="catalytic activity">
    <reaction evidence="7">
        <text>[glutamine synthetase]-L-tyrosine + ATP = [glutamine synthetase]-O(4)-(5'-adenylyl)-L-tyrosine + diphosphate</text>
        <dbReference type="Rhea" id="RHEA:18589"/>
        <dbReference type="Rhea" id="RHEA-COMP:10660"/>
        <dbReference type="Rhea" id="RHEA-COMP:10661"/>
        <dbReference type="ChEBI" id="CHEBI:30616"/>
        <dbReference type="ChEBI" id="CHEBI:33019"/>
        <dbReference type="ChEBI" id="CHEBI:46858"/>
        <dbReference type="ChEBI" id="CHEBI:83624"/>
        <dbReference type="EC" id="2.7.7.42"/>
    </reaction>
</comment>
<dbReference type="InterPro" id="IPR023057">
    <property type="entry name" value="GlnE"/>
</dbReference>
<dbReference type="Gene3D" id="1.20.120.1510">
    <property type="match status" value="1"/>
</dbReference>
<dbReference type="EMBL" id="LQBL01000032">
    <property type="protein sequence ID" value="KUG51650.1"/>
    <property type="molecule type" value="Genomic_DNA"/>
</dbReference>
<dbReference type="Proteomes" id="UP000054837">
    <property type="component" value="Unassembled WGS sequence"/>
</dbReference>
<feature type="compositionally biased region" description="Gly residues" evidence="8">
    <location>
        <begin position="23"/>
        <end position="32"/>
    </location>
</feature>
<keyword evidence="5 7" id="KW-0460">Magnesium</keyword>
<proteinExistence type="inferred from homology"/>
<gene>
    <name evidence="7" type="primary">glnE</name>
    <name evidence="11" type="ORF">AVL62_08875</name>
</gene>
<keyword evidence="1 7" id="KW-0808">Transferase</keyword>
<evidence type="ECO:0000256" key="4">
    <source>
        <dbReference type="ARBA" id="ARBA00022840"/>
    </source>
</evidence>
<name>A0A0W8I1X7_9MICO</name>
<evidence type="ECO:0000313" key="11">
    <source>
        <dbReference type="EMBL" id="KUG51650.1"/>
    </source>
</evidence>
<comment type="catalytic activity">
    <reaction evidence="7">
        <text>[glutamine synthetase]-O(4)-(5'-adenylyl)-L-tyrosine + phosphate = [glutamine synthetase]-L-tyrosine + ADP</text>
        <dbReference type="Rhea" id="RHEA:43716"/>
        <dbReference type="Rhea" id="RHEA-COMP:10660"/>
        <dbReference type="Rhea" id="RHEA-COMP:10661"/>
        <dbReference type="ChEBI" id="CHEBI:43474"/>
        <dbReference type="ChEBI" id="CHEBI:46858"/>
        <dbReference type="ChEBI" id="CHEBI:83624"/>
        <dbReference type="ChEBI" id="CHEBI:456216"/>
        <dbReference type="EC" id="2.7.7.89"/>
    </reaction>
</comment>
<dbReference type="GO" id="GO:0000287">
    <property type="term" value="F:magnesium ion binding"/>
    <property type="evidence" value="ECO:0007669"/>
    <property type="project" value="UniProtKB-UniRule"/>
</dbReference>
<dbReference type="PANTHER" id="PTHR30621">
    <property type="entry name" value="GLUTAMINE SYNTHETASE ADENYLYLTRANSFERASE"/>
    <property type="match status" value="1"/>
</dbReference>
<organism evidence="11 12">
    <name type="scientific">Serinicoccus chungangensis</name>
    <dbReference type="NCBI Taxonomy" id="767452"/>
    <lineage>
        <taxon>Bacteria</taxon>
        <taxon>Bacillati</taxon>
        <taxon>Actinomycetota</taxon>
        <taxon>Actinomycetes</taxon>
        <taxon>Micrococcales</taxon>
        <taxon>Ornithinimicrobiaceae</taxon>
        <taxon>Serinicoccus</taxon>
    </lineage>
</organism>
<dbReference type="GO" id="GO:0047388">
    <property type="term" value="F:[glutamine synthetase]-adenylyl-L-tyrosine phosphorylase activity"/>
    <property type="evidence" value="ECO:0007669"/>
    <property type="project" value="UniProtKB-EC"/>
</dbReference>
<keyword evidence="2 7" id="KW-0548">Nucleotidyltransferase</keyword>
<feature type="domain" description="PII-uridylyltransferase/Glutamine-synthetase adenylyltransferase" evidence="10">
    <location>
        <begin position="373"/>
        <end position="513"/>
    </location>
</feature>
<sequence length="1099" mass="118984">MPPPDSTRSDDADADAAAEGRPRGGGRPGGERLGAARLARGGFQDSGRAGRLLEEVLERLGGPDAEPEVDVTALVADLGAGADPDAALLLLVRLLDPRSTGADGRRCDELALPVVRAGGEPRRRLLSLLGGSAALGETLLRHPEHVRDVAEGLSPEPWSIVEAVRGQRGRAGMDALRVAYRCQLLRVATADLTSPEPVALLPAVGGALADLASAALEGALLLARAEVEDEQTCALTVVAMGKTGGRELNYISDVDVIFLAAPRSGAPESTALAVGGRLATAVMRICGESTAEGALWQVDAALRPEGKNGPLVRSLDSHREYYQRWAKTWEFQALLKARVVAGDGDLGRRWLELVEPMVWEAAGRENFVDEVQSMRRRVEQHVRRDEVDRQIKLGPGGLRDIEFSVQLLQLVHGRADPALRSRTTLEALAALRDGGYVGREDAQALDEAYRLLRCLEHRVQLHRMKRTHLMPTAEADLRRLGRSLGDRGDADRAVLQRWKGVRREVRRLHERLFYRPLLSAVARLSSDEARLSPEAARARLAALGFRDPAGAMRHLEALTEGVSRRATIQRHLLPVMLSWFADGADPDAGLLAFRRISDALGTTHWYLGMLRDEGSAAQRLARVLSSSRYAVDLLIRSPETVALLGDEAELVAPDKDALVARMTAAATRQESAGEAFASVRSVRAKELVRIVLGDLAAGWEGPLVRQALSDLTDAYLEGALGVATRRVLARRGEDAAAALLLVGMGRLGGREVGYASDADVMFVYDPLPEASPELAAEQAVEIVTELRKGLTGPGPDPVLELDAGLRPEGRAGPLVRSLEGYRSYYERWSAGWESQALLRARPVAGDPGLGEAFVEMVRPLRWPDGGIDDAAVREIRKLKARMEAERLPRGADPRTHLKLGMGGLSDVEWVAQLLQLRHAHDHPGLRTTSTIDALRAAEEAGLLSEQDQEPLVQAWCVASQLRDAGIVWRGRPVDSVPSDLRDAEGMSRVMRRGPGSGASLAQDWRRTARHAREVVERLLYGNRPPRTGGEGASPGRAGGSPSRTRPDAPSRDRRTDGFGRPRVASPPRDAGHFPPPRRDPFGRSSRERRGEDGTGPAGP</sequence>
<dbReference type="InterPro" id="IPR005190">
    <property type="entry name" value="GlnE_rpt_dom"/>
</dbReference>
<dbReference type="EC" id="2.7.7.42" evidence="7"/>
<feature type="compositionally biased region" description="Gly residues" evidence="8">
    <location>
        <begin position="1028"/>
        <end position="1038"/>
    </location>
</feature>
<dbReference type="STRING" id="767452.AVL62_08875"/>
<comment type="similarity">
    <text evidence="7">Belongs to the GlnE family.</text>
</comment>
<keyword evidence="12" id="KW-1185">Reference proteome</keyword>
<protein>
    <recommendedName>
        <fullName evidence="7">Bifunctional glutamine synthetase adenylyltransferase/adenylyl-removing enzyme</fullName>
    </recommendedName>
    <alternativeName>
        <fullName evidence="7">ATP:glutamine synthetase adenylyltransferase</fullName>
    </alternativeName>
    <alternativeName>
        <fullName evidence="7">ATase</fullName>
    </alternativeName>
    <domain>
        <recommendedName>
            <fullName evidence="7">Glutamine synthetase adenylyl-L-tyrosine phosphorylase</fullName>
            <ecNumber evidence="7">2.7.7.89</ecNumber>
        </recommendedName>
        <alternativeName>
            <fullName evidence="7">Adenylyl removase</fullName>
            <shortName evidence="7">AR</shortName>
            <shortName evidence="7">AT-N</shortName>
        </alternativeName>
    </domain>
    <domain>
        <recommendedName>
            <fullName evidence="7">Glutamine synthetase adenylyl transferase</fullName>
            <ecNumber evidence="7">2.7.7.42</ecNumber>
        </recommendedName>
        <alternativeName>
            <fullName evidence="7">Adenylyl transferase</fullName>
            <shortName evidence="7">AT</shortName>
            <shortName evidence="7">AT-C</shortName>
        </alternativeName>
    </domain>
</protein>
<dbReference type="EC" id="2.7.7.89" evidence="7"/>
<dbReference type="AlphaFoldDB" id="A0A0W8I1X7"/>
<dbReference type="Gene3D" id="1.20.120.330">
    <property type="entry name" value="Nucleotidyltransferases domain 2"/>
    <property type="match status" value="2"/>
</dbReference>
<comment type="function">
    <text evidence="7">Involved in the regulation of glutamine synthetase GlnA, a key enzyme in the process to assimilate ammonia. When cellular nitrogen levels are high, the C-terminal adenylyl transferase (AT) inactivates GlnA by covalent transfer of an adenylyl group from ATP to specific tyrosine residue of GlnA, thus reducing its activity. Conversely, when nitrogen levels are low, the N-terminal adenylyl removase (AR) activates GlnA by removing the adenylyl group by phosphorolysis, increasing its activity. The regulatory region of GlnE binds the signal transduction protein PII (GlnB) which indicates the nitrogen status of the cell.</text>
</comment>
<dbReference type="CDD" id="cd05401">
    <property type="entry name" value="NT_GlnE_GlnD_like"/>
    <property type="match status" value="2"/>
</dbReference>
<comment type="cofactor">
    <cofactor evidence="7">
        <name>Mg(2+)</name>
        <dbReference type="ChEBI" id="CHEBI:18420"/>
    </cofactor>
</comment>
<feature type="compositionally biased region" description="Basic and acidic residues" evidence="8">
    <location>
        <begin position="1044"/>
        <end position="1059"/>
    </location>
</feature>
<evidence type="ECO:0000256" key="5">
    <source>
        <dbReference type="ARBA" id="ARBA00022842"/>
    </source>
</evidence>
<dbReference type="GO" id="GO:0005829">
    <property type="term" value="C:cytosol"/>
    <property type="evidence" value="ECO:0007669"/>
    <property type="project" value="TreeGrafter"/>
</dbReference>
<dbReference type="InterPro" id="IPR043519">
    <property type="entry name" value="NT_sf"/>
</dbReference>
<feature type="compositionally biased region" description="Basic and acidic residues" evidence="8">
    <location>
        <begin position="1076"/>
        <end position="1092"/>
    </location>
</feature>
<feature type="region of interest" description="Adenylyl removase" evidence="7">
    <location>
        <begin position="1"/>
        <end position="517"/>
    </location>
</feature>
<evidence type="ECO:0000256" key="1">
    <source>
        <dbReference type="ARBA" id="ARBA00022679"/>
    </source>
</evidence>
<feature type="region of interest" description="Disordered" evidence="8">
    <location>
        <begin position="1"/>
        <end position="33"/>
    </location>
</feature>
<dbReference type="NCBIfam" id="NF010707">
    <property type="entry name" value="PRK14109.1"/>
    <property type="match status" value="1"/>
</dbReference>
<evidence type="ECO:0000256" key="2">
    <source>
        <dbReference type="ARBA" id="ARBA00022695"/>
    </source>
</evidence>
<feature type="region of interest" description="Disordered" evidence="8">
    <location>
        <begin position="1016"/>
        <end position="1099"/>
    </location>
</feature>
<dbReference type="GO" id="GO:0000820">
    <property type="term" value="P:regulation of glutamine family amino acid metabolic process"/>
    <property type="evidence" value="ECO:0007669"/>
    <property type="project" value="UniProtKB-UniRule"/>
</dbReference>
<accession>A0A0W8I1X7</accession>
<keyword evidence="3 7" id="KW-0547">Nucleotide-binding</keyword>
<reference evidence="11 12" key="1">
    <citation type="submission" date="2015-12" db="EMBL/GenBank/DDBJ databases">
        <title>Serinicoccus chungangenesis strain CD08_5 genome sequencing and assembly.</title>
        <authorList>
            <person name="Chander A.M."/>
            <person name="Kaur G."/>
            <person name="Nair G.R."/>
            <person name="Dhawan D.K."/>
            <person name="Kochhar R.K."/>
            <person name="Mayilraj S."/>
            <person name="Bhadada S.K."/>
        </authorList>
    </citation>
    <scope>NUCLEOTIDE SEQUENCE [LARGE SCALE GENOMIC DNA]</scope>
    <source>
        <strain evidence="11 12">CD08_5</strain>
    </source>
</reference>
<dbReference type="PANTHER" id="PTHR30621:SF0">
    <property type="entry name" value="BIFUNCTIONAL GLUTAMINE SYNTHETASE ADENYLYLTRANSFERASE_ADENYLYL-REMOVING ENZYME"/>
    <property type="match status" value="1"/>
</dbReference>
<dbReference type="Gene3D" id="3.30.460.10">
    <property type="entry name" value="Beta Polymerase, domain 2"/>
    <property type="match status" value="2"/>
</dbReference>
<evidence type="ECO:0000256" key="3">
    <source>
        <dbReference type="ARBA" id="ARBA00022741"/>
    </source>
</evidence>
<feature type="domain" description="Glutamate-ammonia ligase adenylyltransferase repeated" evidence="9">
    <location>
        <begin position="124"/>
        <end position="350"/>
    </location>
</feature>
<keyword evidence="4 7" id="KW-0067">ATP-binding</keyword>
<dbReference type="InterPro" id="IPR013546">
    <property type="entry name" value="PII_UdlTrfase/GS_AdlTrfase"/>
</dbReference>
<dbReference type="SUPFAM" id="SSF81593">
    <property type="entry name" value="Nucleotidyltransferase substrate binding subunit/domain"/>
    <property type="match status" value="2"/>
</dbReference>
<keyword evidence="6 7" id="KW-0511">Multifunctional enzyme</keyword>
<dbReference type="GO" id="GO:0005524">
    <property type="term" value="F:ATP binding"/>
    <property type="evidence" value="ECO:0007669"/>
    <property type="project" value="UniProtKB-UniRule"/>
</dbReference>
<feature type="domain" description="Glutamate-ammonia ligase adenylyltransferase repeated" evidence="9">
    <location>
        <begin position="618"/>
        <end position="854"/>
    </location>
</feature>
<comment type="caution">
    <text evidence="11">The sequence shown here is derived from an EMBL/GenBank/DDBJ whole genome shotgun (WGS) entry which is preliminary data.</text>
</comment>
<feature type="domain" description="PII-uridylyltransferase/Glutamine-synthetase adenylyltransferase" evidence="10">
    <location>
        <begin position="878"/>
        <end position="1018"/>
    </location>
</feature>
<evidence type="ECO:0000256" key="7">
    <source>
        <dbReference type="HAMAP-Rule" id="MF_00802"/>
    </source>
</evidence>
<dbReference type="GO" id="GO:0008882">
    <property type="term" value="F:[glutamate-ammonia-ligase] adenylyltransferase activity"/>
    <property type="evidence" value="ECO:0007669"/>
    <property type="project" value="UniProtKB-UniRule"/>
</dbReference>